<accession>A0A1G6LQK1</accession>
<feature type="domain" description="AB hydrolase-1" evidence="1">
    <location>
        <begin position="22"/>
        <end position="239"/>
    </location>
</feature>
<reference evidence="2 3" key="1">
    <citation type="submission" date="2016-10" db="EMBL/GenBank/DDBJ databases">
        <authorList>
            <person name="de Groot N.N."/>
        </authorList>
    </citation>
    <scope>NUCLEOTIDE SEQUENCE [LARGE SCALE GENOMIC DNA]</scope>
    <source>
        <strain evidence="2 3">CGMCC 4.5506</strain>
    </source>
</reference>
<keyword evidence="2" id="KW-0378">Hydrolase</keyword>
<dbReference type="Pfam" id="PF12697">
    <property type="entry name" value="Abhydrolase_6"/>
    <property type="match status" value="1"/>
</dbReference>
<keyword evidence="3" id="KW-1185">Reference proteome</keyword>
<evidence type="ECO:0000259" key="1">
    <source>
        <dbReference type="Pfam" id="PF12697"/>
    </source>
</evidence>
<proteinExistence type="predicted"/>
<dbReference type="Gene3D" id="3.40.50.1820">
    <property type="entry name" value="alpha/beta hydrolase"/>
    <property type="match status" value="1"/>
</dbReference>
<gene>
    <name evidence="2" type="ORF">SAMN05421630_102174</name>
</gene>
<dbReference type="SUPFAM" id="SSF53474">
    <property type="entry name" value="alpha/beta-Hydrolases"/>
    <property type="match status" value="1"/>
</dbReference>
<dbReference type="PANTHER" id="PTHR37017">
    <property type="entry name" value="AB HYDROLASE-1 DOMAIN-CONTAINING PROTEIN-RELATED"/>
    <property type="match status" value="1"/>
</dbReference>
<dbReference type="AlphaFoldDB" id="A0A1G6LQK1"/>
<name>A0A1G6LQK1_9PSEU</name>
<organism evidence="2 3">
    <name type="scientific">Prauserella marina</name>
    <dbReference type="NCBI Taxonomy" id="530584"/>
    <lineage>
        <taxon>Bacteria</taxon>
        <taxon>Bacillati</taxon>
        <taxon>Actinomycetota</taxon>
        <taxon>Actinomycetes</taxon>
        <taxon>Pseudonocardiales</taxon>
        <taxon>Pseudonocardiaceae</taxon>
        <taxon>Prauserella</taxon>
    </lineage>
</organism>
<dbReference type="EMBL" id="FMZE01000002">
    <property type="protein sequence ID" value="SDC45523.1"/>
    <property type="molecule type" value="Genomic_DNA"/>
</dbReference>
<protein>
    <submittedName>
        <fullName evidence="2">Alpha/beta hydrolase family protein</fullName>
    </submittedName>
</protein>
<evidence type="ECO:0000313" key="3">
    <source>
        <dbReference type="Proteomes" id="UP000199494"/>
    </source>
</evidence>
<dbReference type="GO" id="GO:0016787">
    <property type="term" value="F:hydrolase activity"/>
    <property type="evidence" value="ECO:0007669"/>
    <property type="project" value="UniProtKB-KW"/>
</dbReference>
<evidence type="ECO:0000313" key="2">
    <source>
        <dbReference type="EMBL" id="SDC45523.1"/>
    </source>
</evidence>
<dbReference type="Proteomes" id="UP000199494">
    <property type="component" value="Unassembled WGS sequence"/>
</dbReference>
<sequence>MVRWHNRIMRKPEAGRERQSVLVLVHSPLVGPSAWEPTAAILRESGHPVVVASLATGTDGPGPSCPRLAGLVATAVAESGVAGPVVLVGHSGAGPLLPAIAEGLPLPVAAIVFVDAQLPHPGRSWLAAAPAEIADQLRDLAVGGMLPPWNQWFPPEAIAALLPEPEQRERFIAELPRLPLSYFEETARVTSGPDVPCAYVRLSAAYDRQATICADRGDPVVRADSDHLAPYTDPGTVSAALREAVSLLGLG</sequence>
<dbReference type="InterPro" id="IPR029058">
    <property type="entry name" value="AB_hydrolase_fold"/>
</dbReference>
<dbReference type="InterPro" id="IPR052897">
    <property type="entry name" value="Sec-Metab_Biosynth_Hydrolase"/>
</dbReference>
<dbReference type="PANTHER" id="PTHR37017:SF11">
    <property type="entry name" value="ESTERASE_LIPASE_THIOESTERASE DOMAIN-CONTAINING PROTEIN"/>
    <property type="match status" value="1"/>
</dbReference>
<dbReference type="InterPro" id="IPR000073">
    <property type="entry name" value="AB_hydrolase_1"/>
</dbReference>
<dbReference type="STRING" id="530584.SAMN05421630_102174"/>